<protein>
    <recommendedName>
        <fullName evidence="3">ATPase expression protein 1</fullName>
    </recommendedName>
</protein>
<organism evidence="1 2">
    <name type="scientific">Pichia inconspicua</name>
    <dbReference type="NCBI Taxonomy" id="52247"/>
    <lineage>
        <taxon>Eukaryota</taxon>
        <taxon>Fungi</taxon>
        <taxon>Dikarya</taxon>
        <taxon>Ascomycota</taxon>
        <taxon>Saccharomycotina</taxon>
        <taxon>Pichiomycetes</taxon>
        <taxon>Pichiales</taxon>
        <taxon>Pichiaceae</taxon>
        <taxon>Pichia</taxon>
    </lineage>
</organism>
<dbReference type="AlphaFoldDB" id="A0A4T0X456"/>
<proteinExistence type="predicted"/>
<keyword evidence="2" id="KW-1185">Reference proteome</keyword>
<dbReference type="EMBL" id="SELW01000218">
    <property type="protein sequence ID" value="TID30013.1"/>
    <property type="molecule type" value="Genomic_DNA"/>
</dbReference>
<evidence type="ECO:0008006" key="3">
    <source>
        <dbReference type="Google" id="ProtNLM"/>
    </source>
</evidence>
<evidence type="ECO:0000313" key="2">
    <source>
        <dbReference type="Proteomes" id="UP000307173"/>
    </source>
</evidence>
<evidence type="ECO:0000313" key="1">
    <source>
        <dbReference type="EMBL" id="TID30013.1"/>
    </source>
</evidence>
<gene>
    <name evidence="1" type="ORF">CANINC_001382</name>
</gene>
<accession>A0A4T0X456</accession>
<name>A0A4T0X456_9ASCO</name>
<reference evidence="1 2" key="1">
    <citation type="journal article" date="2019" name="Front. Genet.">
        <title>Whole-Genome Sequencing of the Opportunistic Yeast Pathogen Candida inconspicua Uncovers Its Hybrid Origin.</title>
        <authorList>
            <person name="Mixao V."/>
            <person name="Hansen A.P."/>
            <person name="Saus E."/>
            <person name="Boekhout T."/>
            <person name="Lass-Florl C."/>
            <person name="Gabaldon T."/>
        </authorList>
    </citation>
    <scope>NUCLEOTIDE SEQUENCE [LARGE SCALE GENOMIC DNA]</scope>
    <source>
        <strain evidence="1 2">CBS 180</strain>
    </source>
</reference>
<comment type="caution">
    <text evidence="1">The sequence shown here is derived from an EMBL/GenBank/DDBJ whole genome shotgun (WGS) entry which is preliminary data.</text>
</comment>
<dbReference type="OrthoDB" id="3992587at2759"/>
<sequence>MSTRRLCPKLLGVSCSKRFNSTLYLPDEYLSEKRTVLQEHLIGRPFDSENRVSIPENSIINEVAVMNDKAALPSPFVSFDSNDAFKLILLNSLENAMLSKYQKFFRLKYDSDNMYQSQIEMIYFWRHRLFKDLKEISLFHLEANMKLSDKTKQIFLDAVNQDDTFDFTQSVEKLSRVFPHISLEVLVSWYVKISPFLTEVKREVFLRSMNLFFEKKVLHFHYETLENILLDLLAFNHTKSATSIITLHDSTSNSEFLSHSTLSFAQTYLVSLLKQKDVKVAHHVFEHIVERGYKPLPEIVEKYAELINETATGVDATKQKKEMLFNLLSKPLVNVLMQPKMLNANILRSLLDFIRLHNITAFIKYLQYSPEYKNIKELPELILNRIQNSTTFLKKSDQRKAKFLTGTLNQLGFSVDDLEESVKYRIISMYADSHSPLAVLRWSKFLKSPLTVTQKREILEKLKGISDNASNIIDISDKL</sequence>
<dbReference type="Proteomes" id="UP000307173">
    <property type="component" value="Unassembled WGS sequence"/>
</dbReference>